<evidence type="ECO:0000313" key="12">
    <source>
        <dbReference type="EMBL" id="CAJ0580139.1"/>
    </source>
</evidence>
<evidence type="ECO:0000256" key="9">
    <source>
        <dbReference type="SAM" id="MobiDB-lite"/>
    </source>
</evidence>
<evidence type="ECO:0000256" key="1">
    <source>
        <dbReference type="ARBA" id="ARBA00022723"/>
    </source>
</evidence>
<keyword evidence="13" id="KW-1185">Reference proteome</keyword>
<dbReference type="InterPro" id="IPR001628">
    <property type="entry name" value="Znf_hrmn_rcpt"/>
</dbReference>
<feature type="region of interest" description="Disordered" evidence="9">
    <location>
        <begin position="82"/>
        <end position="104"/>
    </location>
</feature>
<dbReference type="SMART" id="SM00430">
    <property type="entry name" value="HOLI"/>
    <property type="match status" value="1"/>
</dbReference>
<dbReference type="PROSITE" id="PS51843">
    <property type="entry name" value="NR_LBD"/>
    <property type="match status" value="1"/>
</dbReference>
<reference evidence="12" key="1">
    <citation type="submission" date="2023-06" db="EMBL/GenBank/DDBJ databases">
        <authorList>
            <person name="Delattre M."/>
        </authorList>
    </citation>
    <scope>NUCLEOTIDE SEQUENCE</scope>
    <source>
        <strain evidence="12">AF72</strain>
    </source>
</reference>
<accession>A0AA36D5M7</accession>
<evidence type="ECO:0000256" key="8">
    <source>
        <dbReference type="ARBA" id="ARBA00023242"/>
    </source>
</evidence>
<dbReference type="GO" id="GO:0003700">
    <property type="term" value="F:DNA-binding transcription factor activity"/>
    <property type="evidence" value="ECO:0007669"/>
    <property type="project" value="InterPro"/>
</dbReference>
<dbReference type="InterPro" id="IPR013088">
    <property type="entry name" value="Znf_NHR/GATA"/>
</dbReference>
<evidence type="ECO:0000256" key="4">
    <source>
        <dbReference type="ARBA" id="ARBA00023015"/>
    </source>
</evidence>
<dbReference type="PANTHER" id="PTHR47630">
    <property type="entry name" value="NUCLEAR HORMONE RECEPTOR FAMILY-RELATED-RELATED"/>
    <property type="match status" value="1"/>
</dbReference>
<proteinExistence type="predicted"/>
<keyword evidence="6" id="KW-0804">Transcription</keyword>
<dbReference type="SUPFAM" id="SSF48508">
    <property type="entry name" value="Nuclear receptor ligand-binding domain"/>
    <property type="match status" value="1"/>
</dbReference>
<keyword evidence="7" id="KW-0675">Receptor</keyword>
<evidence type="ECO:0000259" key="10">
    <source>
        <dbReference type="PROSITE" id="PS51030"/>
    </source>
</evidence>
<keyword evidence="4" id="KW-0805">Transcription regulation</keyword>
<dbReference type="SMART" id="SM00399">
    <property type="entry name" value="ZnF_C4"/>
    <property type="match status" value="1"/>
</dbReference>
<protein>
    <recommendedName>
        <fullName evidence="14">Nuclear receptor</fullName>
    </recommendedName>
</protein>
<dbReference type="InterPro" id="IPR052499">
    <property type="entry name" value="C.elegans_NHRs"/>
</dbReference>
<dbReference type="PRINTS" id="PR00047">
    <property type="entry name" value="STROIDFINGER"/>
</dbReference>
<feature type="non-terminal residue" evidence="12">
    <location>
        <position position="1"/>
    </location>
</feature>
<evidence type="ECO:0000259" key="11">
    <source>
        <dbReference type="PROSITE" id="PS51843"/>
    </source>
</evidence>
<dbReference type="GO" id="GO:0043565">
    <property type="term" value="F:sequence-specific DNA binding"/>
    <property type="evidence" value="ECO:0007669"/>
    <property type="project" value="InterPro"/>
</dbReference>
<dbReference type="InterPro" id="IPR000536">
    <property type="entry name" value="Nucl_hrmn_rcpt_lig-bd"/>
</dbReference>
<evidence type="ECO:0000313" key="13">
    <source>
        <dbReference type="Proteomes" id="UP001177023"/>
    </source>
</evidence>
<dbReference type="GO" id="GO:0008270">
    <property type="term" value="F:zinc ion binding"/>
    <property type="evidence" value="ECO:0007669"/>
    <property type="project" value="UniProtKB-KW"/>
</dbReference>
<feature type="domain" description="Nuclear receptor" evidence="10">
    <location>
        <begin position="2"/>
        <end position="74"/>
    </location>
</feature>
<dbReference type="PROSITE" id="PS51030">
    <property type="entry name" value="NUCLEAR_REC_DBD_2"/>
    <property type="match status" value="1"/>
</dbReference>
<sequence>MALTCLACGQRNARKCYGSIACNACKIFFLRTTAKNATFTCFSGGKCVFPRDDCRACRYQQCLNAGLIPNIVARREGCTLRTRSPRSPQSVASTSAASSSPEPKEEVDSVLCTAFLDMGSVRFDCTPQAFVDSNVEPVKALLQLEAFCNGDDADCPMGNFTYNLDLCFEDVLRCPTSLCLRIPAGLSSVTSQSRPPPPNLARQFSRLLLHVVDYVRGLAEVSQLPPKDQVAFCKRQHLFVAPFIMYAYTYRVGHPGLVAGLGEAFQNDQELKIHEIGDFLHRMIQLGQSEIIPAFRETQMDDGEYVLLKNILIFHSAHGLSETSAAIIREARKRYEWMLTQRIRYKSQNDVDAIYKVAKLMGALKSLVELGFKRAPFFSRCVALDICGLRGRLPADVYIL</sequence>
<evidence type="ECO:0000256" key="3">
    <source>
        <dbReference type="ARBA" id="ARBA00022833"/>
    </source>
</evidence>
<dbReference type="AlphaFoldDB" id="A0AA36D5M7"/>
<comment type="caution">
    <text evidence="12">The sequence shown here is derived from an EMBL/GenBank/DDBJ whole genome shotgun (WGS) entry which is preliminary data.</text>
</comment>
<dbReference type="Pfam" id="PF00104">
    <property type="entry name" value="Hormone_recep"/>
    <property type="match status" value="1"/>
</dbReference>
<feature type="domain" description="NR LBD" evidence="11">
    <location>
        <begin position="163"/>
        <end position="400"/>
    </location>
</feature>
<dbReference type="InterPro" id="IPR035500">
    <property type="entry name" value="NHR-like_dom_sf"/>
</dbReference>
<evidence type="ECO:0000256" key="7">
    <source>
        <dbReference type="ARBA" id="ARBA00023170"/>
    </source>
</evidence>
<gene>
    <name evidence="12" type="ORF">MSPICULIGERA_LOCUS18341</name>
</gene>
<name>A0AA36D5M7_9BILA</name>
<evidence type="ECO:0000256" key="6">
    <source>
        <dbReference type="ARBA" id="ARBA00023163"/>
    </source>
</evidence>
<keyword evidence="2" id="KW-0863">Zinc-finger</keyword>
<keyword evidence="8" id="KW-0539">Nucleus</keyword>
<dbReference type="EMBL" id="CATQJA010002659">
    <property type="protein sequence ID" value="CAJ0580139.1"/>
    <property type="molecule type" value="Genomic_DNA"/>
</dbReference>
<keyword evidence="3" id="KW-0862">Zinc</keyword>
<dbReference type="SUPFAM" id="SSF57716">
    <property type="entry name" value="Glucocorticoid receptor-like (DNA-binding domain)"/>
    <property type="match status" value="1"/>
</dbReference>
<keyword evidence="1" id="KW-0479">Metal-binding</keyword>
<dbReference type="Pfam" id="PF00105">
    <property type="entry name" value="zf-C4"/>
    <property type="match status" value="1"/>
</dbReference>
<evidence type="ECO:0008006" key="14">
    <source>
        <dbReference type="Google" id="ProtNLM"/>
    </source>
</evidence>
<evidence type="ECO:0000256" key="2">
    <source>
        <dbReference type="ARBA" id="ARBA00022771"/>
    </source>
</evidence>
<feature type="compositionally biased region" description="Low complexity" evidence="9">
    <location>
        <begin position="87"/>
        <end position="101"/>
    </location>
</feature>
<dbReference type="Proteomes" id="UP001177023">
    <property type="component" value="Unassembled WGS sequence"/>
</dbReference>
<keyword evidence="5" id="KW-0238">DNA-binding</keyword>
<dbReference type="Gene3D" id="3.30.50.10">
    <property type="entry name" value="Erythroid Transcription Factor GATA-1, subunit A"/>
    <property type="match status" value="1"/>
</dbReference>
<dbReference type="Gene3D" id="1.10.565.10">
    <property type="entry name" value="Retinoid X Receptor"/>
    <property type="match status" value="1"/>
</dbReference>
<evidence type="ECO:0000256" key="5">
    <source>
        <dbReference type="ARBA" id="ARBA00023125"/>
    </source>
</evidence>
<organism evidence="12 13">
    <name type="scientific">Mesorhabditis spiculigera</name>
    <dbReference type="NCBI Taxonomy" id="96644"/>
    <lineage>
        <taxon>Eukaryota</taxon>
        <taxon>Metazoa</taxon>
        <taxon>Ecdysozoa</taxon>
        <taxon>Nematoda</taxon>
        <taxon>Chromadorea</taxon>
        <taxon>Rhabditida</taxon>
        <taxon>Rhabditina</taxon>
        <taxon>Rhabditomorpha</taxon>
        <taxon>Rhabditoidea</taxon>
        <taxon>Rhabditidae</taxon>
        <taxon>Mesorhabditinae</taxon>
        <taxon>Mesorhabditis</taxon>
    </lineage>
</organism>